<sequence length="114" mass="12704">MFLSVCNRSALALAGCRWMQPHANLGTVDFLVYAGVCNRSVLALAECKRIQPRGSVGFRYAKVFVLLNFTGHIIAEGHLTQTSKPVGDSERDRKAENIHKPFKRASFARLLVEE</sequence>
<dbReference type="EMBL" id="KN818502">
    <property type="protein sequence ID" value="KIL55548.1"/>
    <property type="molecule type" value="Genomic_DNA"/>
</dbReference>
<reference evidence="1 2" key="1">
    <citation type="submission" date="2014-04" db="EMBL/GenBank/DDBJ databases">
        <title>Evolutionary Origins and Diversification of the Mycorrhizal Mutualists.</title>
        <authorList>
            <consortium name="DOE Joint Genome Institute"/>
            <consortium name="Mycorrhizal Genomics Consortium"/>
            <person name="Kohler A."/>
            <person name="Kuo A."/>
            <person name="Nagy L.G."/>
            <person name="Floudas D."/>
            <person name="Copeland A."/>
            <person name="Barry K.W."/>
            <person name="Cichocki N."/>
            <person name="Veneault-Fourrey C."/>
            <person name="LaButti K."/>
            <person name="Lindquist E.A."/>
            <person name="Lipzen A."/>
            <person name="Lundell T."/>
            <person name="Morin E."/>
            <person name="Murat C."/>
            <person name="Riley R."/>
            <person name="Ohm R."/>
            <person name="Sun H."/>
            <person name="Tunlid A."/>
            <person name="Henrissat B."/>
            <person name="Grigoriev I.V."/>
            <person name="Hibbett D.S."/>
            <person name="Martin F."/>
        </authorList>
    </citation>
    <scope>NUCLEOTIDE SEQUENCE [LARGE SCALE GENOMIC DNA]</scope>
    <source>
        <strain evidence="1 2">Koide BX008</strain>
    </source>
</reference>
<evidence type="ECO:0000313" key="2">
    <source>
        <dbReference type="Proteomes" id="UP000054549"/>
    </source>
</evidence>
<dbReference type="Proteomes" id="UP000054549">
    <property type="component" value="Unassembled WGS sequence"/>
</dbReference>
<dbReference type="AlphaFoldDB" id="A0A0C2WHH4"/>
<name>A0A0C2WHH4_AMAMK</name>
<dbReference type="InParanoid" id="A0A0C2WHH4"/>
<dbReference type="HOGENOM" id="CLU_2120489_0_0_1"/>
<protein>
    <submittedName>
        <fullName evidence="1">Uncharacterized protein</fullName>
    </submittedName>
</protein>
<evidence type="ECO:0000313" key="1">
    <source>
        <dbReference type="EMBL" id="KIL55548.1"/>
    </source>
</evidence>
<proteinExistence type="predicted"/>
<keyword evidence="2" id="KW-1185">Reference proteome</keyword>
<accession>A0A0C2WHH4</accession>
<organism evidence="1 2">
    <name type="scientific">Amanita muscaria (strain Koide BX008)</name>
    <dbReference type="NCBI Taxonomy" id="946122"/>
    <lineage>
        <taxon>Eukaryota</taxon>
        <taxon>Fungi</taxon>
        <taxon>Dikarya</taxon>
        <taxon>Basidiomycota</taxon>
        <taxon>Agaricomycotina</taxon>
        <taxon>Agaricomycetes</taxon>
        <taxon>Agaricomycetidae</taxon>
        <taxon>Agaricales</taxon>
        <taxon>Pluteineae</taxon>
        <taxon>Amanitaceae</taxon>
        <taxon>Amanita</taxon>
    </lineage>
</organism>
<gene>
    <name evidence="1" type="ORF">M378DRAFT_17848</name>
</gene>